<keyword evidence="1" id="KW-0819">tRNA processing</keyword>
<dbReference type="GO" id="GO:0004526">
    <property type="term" value="F:ribonuclease P activity"/>
    <property type="evidence" value="ECO:0007669"/>
    <property type="project" value="UniProtKB-EC"/>
</dbReference>
<keyword evidence="5" id="KW-0694">RNA-binding</keyword>
<dbReference type="GO" id="GO:0030677">
    <property type="term" value="C:ribonuclease P complex"/>
    <property type="evidence" value="ECO:0007669"/>
    <property type="project" value="TreeGrafter"/>
</dbReference>
<evidence type="ECO:0000256" key="3">
    <source>
        <dbReference type="ARBA" id="ARBA00022759"/>
    </source>
</evidence>
<organism evidence="6">
    <name type="scientific">hydrothermal vent metagenome</name>
    <dbReference type="NCBI Taxonomy" id="652676"/>
    <lineage>
        <taxon>unclassified sequences</taxon>
        <taxon>metagenomes</taxon>
        <taxon>ecological metagenomes</taxon>
    </lineage>
</organism>
<sequence>MQRIRHRKDFLAAARAITIRTSGVVMQARNRGDDQSARVGFTVTKKIGNAVLRNRYRRRLKEAVRLGLSQMVRPGCDYVFIGRATTGKRSFGALQSDLRFAVDRFNRTIRRQTTQKTITDQ</sequence>
<keyword evidence="2" id="KW-0540">Nuclease</keyword>
<gene>
    <name evidence="6" type="ORF">MNBD_ALPHA08-1020</name>
</gene>
<name>A0A3B0RNP4_9ZZZZ</name>
<evidence type="ECO:0000256" key="1">
    <source>
        <dbReference type="ARBA" id="ARBA00022694"/>
    </source>
</evidence>
<dbReference type="PANTHER" id="PTHR33992:SF1">
    <property type="entry name" value="RIBONUCLEASE P PROTEIN COMPONENT"/>
    <property type="match status" value="1"/>
</dbReference>
<dbReference type="Gene3D" id="3.30.230.10">
    <property type="match status" value="1"/>
</dbReference>
<dbReference type="EC" id="3.1.26.5" evidence="6"/>
<keyword evidence="3" id="KW-0255">Endonuclease</keyword>
<proteinExistence type="inferred from homology"/>
<evidence type="ECO:0000256" key="2">
    <source>
        <dbReference type="ARBA" id="ARBA00022722"/>
    </source>
</evidence>
<dbReference type="GO" id="GO:0000049">
    <property type="term" value="F:tRNA binding"/>
    <property type="evidence" value="ECO:0007669"/>
    <property type="project" value="InterPro"/>
</dbReference>
<evidence type="ECO:0000313" key="6">
    <source>
        <dbReference type="EMBL" id="VAV94910.1"/>
    </source>
</evidence>
<keyword evidence="4 6" id="KW-0378">Hydrolase</keyword>
<dbReference type="PANTHER" id="PTHR33992">
    <property type="entry name" value="RIBONUCLEASE P PROTEIN COMPONENT"/>
    <property type="match status" value="1"/>
</dbReference>
<accession>A0A3B0RNP4</accession>
<dbReference type="NCBIfam" id="TIGR00188">
    <property type="entry name" value="rnpA"/>
    <property type="match status" value="1"/>
</dbReference>
<evidence type="ECO:0000256" key="4">
    <source>
        <dbReference type="ARBA" id="ARBA00022801"/>
    </source>
</evidence>
<dbReference type="InterPro" id="IPR020568">
    <property type="entry name" value="Ribosomal_Su5_D2-typ_SF"/>
</dbReference>
<evidence type="ECO:0000256" key="5">
    <source>
        <dbReference type="ARBA" id="ARBA00022884"/>
    </source>
</evidence>
<dbReference type="HAMAP" id="MF_00227">
    <property type="entry name" value="RNase_P"/>
    <property type="match status" value="1"/>
</dbReference>
<protein>
    <submittedName>
        <fullName evidence="6">Ribonuclease P protein component</fullName>
        <ecNumber evidence="6">3.1.26.5</ecNumber>
    </submittedName>
</protein>
<dbReference type="InterPro" id="IPR000100">
    <property type="entry name" value="RNase_P"/>
</dbReference>
<dbReference type="InterPro" id="IPR014721">
    <property type="entry name" value="Ribsml_uS5_D2-typ_fold_subgr"/>
</dbReference>
<dbReference type="EMBL" id="UOEC01000123">
    <property type="protein sequence ID" value="VAV94910.1"/>
    <property type="molecule type" value="Genomic_DNA"/>
</dbReference>
<dbReference type="GO" id="GO:0042781">
    <property type="term" value="F:3'-tRNA processing endoribonuclease activity"/>
    <property type="evidence" value="ECO:0007669"/>
    <property type="project" value="TreeGrafter"/>
</dbReference>
<dbReference type="AlphaFoldDB" id="A0A3B0RNP4"/>
<reference evidence="6" key="1">
    <citation type="submission" date="2018-06" db="EMBL/GenBank/DDBJ databases">
        <authorList>
            <person name="Zhirakovskaya E."/>
        </authorList>
    </citation>
    <scope>NUCLEOTIDE SEQUENCE</scope>
</reference>
<dbReference type="Pfam" id="PF00825">
    <property type="entry name" value="Ribonuclease_P"/>
    <property type="match status" value="1"/>
</dbReference>
<dbReference type="SUPFAM" id="SSF54211">
    <property type="entry name" value="Ribosomal protein S5 domain 2-like"/>
    <property type="match status" value="1"/>
</dbReference>